<reference evidence="1" key="1">
    <citation type="journal article" date="2020" name="New Phytol.">
        <title>Comparative genomics reveals dynamic genome evolution in host specialist ectomycorrhizal fungi.</title>
        <authorList>
            <person name="Lofgren L.A."/>
            <person name="Nguyen N.H."/>
            <person name="Vilgalys R."/>
            <person name="Ruytinx J."/>
            <person name="Liao H.L."/>
            <person name="Branco S."/>
            <person name="Kuo A."/>
            <person name="LaButti K."/>
            <person name="Lipzen A."/>
            <person name="Andreopoulos W."/>
            <person name="Pangilinan J."/>
            <person name="Riley R."/>
            <person name="Hundley H."/>
            <person name="Na H."/>
            <person name="Barry K."/>
            <person name="Grigoriev I.V."/>
            <person name="Stajich J.E."/>
            <person name="Kennedy P.G."/>
        </authorList>
    </citation>
    <scope>NUCLEOTIDE SEQUENCE</scope>
    <source>
        <strain evidence="1">MN1</strain>
    </source>
</reference>
<evidence type="ECO:0000313" key="2">
    <source>
        <dbReference type="Proteomes" id="UP000807769"/>
    </source>
</evidence>
<proteinExistence type="predicted"/>
<dbReference type="EMBL" id="JABBWG010000003">
    <property type="protein sequence ID" value="KAG1824862.1"/>
    <property type="molecule type" value="Genomic_DNA"/>
</dbReference>
<sequence>MEGTSDAKPDDQLGEEYFSNRNSPMASLEVVNCIAALRKGDEAGTNQRYSHILLAMQMWSWNTQPNSHAQRKFIELIFDRTGKYANWDPPSEIQVGSYGRIDKATGNLSSKATSTQINSGILSSVQHHAKDCPDETEFTTWSKNVKRIEMNVDSYAGVPGIAAASIKGTWQVKKGTTGAVLLMNNPRMKHITSDVLGKLASIKFLQTMHLVTKVFYCPAFSCAGGEKISMALVASAPVVAPVGTLETKASMRWWSDTQTGLARHGCKTEHCFTPLYELLHVRHPRNRRSSPSPERTGEQLWVPAPVPWAPLLEDGYRGANIHQLKNSLHRRIQIPVTLRKNEVVKSIPETTRLSHGLHIVDSFNTTQIWTANKSDQRFTVPVESAYALSIQPDTTLPAARVQSNRPRPPIML</sequence>
<dbReference type="AlphaFoldDB" id="A0A9P7JIY6"/>
<name>A0A9P7JIY6_9AGAM</name>
<dbReference type="RefSeq" id="XP_041198579.1">
    <property type="nucleotide sequence ID" value="XM_041332374.1"/>
</dbReference>
<dbReference type="Proteomes" id="UP000807769">
    <property type="component" value="Unassembled WGS sequence"/>
</dbReference>
<comment type="caution">
    <text evidence="1">The sequence shown here is derived from an EMBL/GenBank/DDBJ whole genome shotgun (WGS) entry which is preliminary data.</text>
</comment>
<organism evidence="1 2">
    <name type="scientific">Suillus subaureus</name>
    <dbReference type="NCBI Taxonomy" id="48587"/>
    <lineage>
        <taxon>Eukaryota</taxon>
        <taxon>Fungi</taxon>
        <taxon>Dikarya</taxon>
        <taxon>Basidiomycota</taxon>
        <taxon>Agaricomycotina</taxon>
        <taxon>Agaricomycetes</taxon>
        <taxon>Agaricomycetidae</taxon>
        <taxon>Boletales</taxon>
        <taxon>Suillineae</taxon>
        <taxon>Suillaceae</taxon>
        <taxon>Suillus</taxon>
    </lineage>
</organism>
<gene>
    <name evidence="1" type="ORF">BJ212DRAFT_1295924</name>
</gene>
<protein>
    <submittedName>
        <fullName evidence="1">Uncharacterized protein</fullName>
    </submittedName>
</protein>
<keyword evidence="2" id="KW-1185">Reference proteome</keyword>
<dbReference type="OrthoDB" id="3255261at2759"/>
<accession>A0A9P7JIY6</accession>
<dbReference type="GeneID" id="64626391"/>
<evidence type="ECO:0000313" key="1">
    <source>
        <dbReference type="EMBL" id="KAG1824862.1"/>
    </source>
</evidence>